<dbReference type="Pfam" id="PF02826">
    <property type="entry name" value="2-Hacid_dh_C"/>
    <property type="match status" value="1"/>
</dbReference>
<keyword evidence="1" id="KW-0560">Oxidoreductase</keyword>
<evidence type="ECO:0000259" key="3">
    <source>
        <dbReference type="Pfam" id="PF02826"/>
    </source>
</evidence>
<keyword evidence="2" id="KW-0520">NAD</keyword>
<dbReference type="RefSeq" id="WP_189125759.1">
    <property type="nucleotide sequence ID" value="NZ_BMNH01000012.1"/>
</dbReference>
<protein>
    <submittedName>
        <fullName evidence="4">2-hydroxyacid dehydrogenase</fullName>
    </submittedName>
</protein>
<dbReference type="Gene3D" id="3.40.50.720">
    <property type="entry name" value="NAD(P)-binding Rossmann-like Domain"/>
    <property type="match status" value="2"/>
</dbReference>
<dbReference type="EMBL" id="BMNH01000012">
    <property type="protein sequence ID" value="GGO72680.1"/>
    <property type="molecule type" value="Genomic_DNA"/>
</dbReference>
<dbReference type="SUPFAM" id="SSF52283">
    <property type="entry name" value="Formate/glycerate dehydrogenase catalytic domain-like"/>
    <property type="match status" value="1"/>
</dbReference>
<dbReference type="GO" id="GO:0051287">
    <property type="term" value="F:NAD binding"/>
    <property type="evidence" value="ECO:0007669"/>
    <property type="project" value="InterPro"/>
</dbReference>
<sequence>MRVGGIERVHCYGGFAIDALAAAKDALGGREVVACRTAPEFAAELHRVEAVLGFDMPVEDWSVAGRLRLVHLIGSGVDSLLPAKGLSPDVRVANARGLSAPAMAEFAIATLLALAKRVPDALASQRAREWRRHPPMPVSGTTLLVVGAGPVGREVAKRGRALGMRVIGVRRTTGPVAEFDETHGADRFAELAARADAIVMAVPATARTRRLLDAAVLDGCRPGCLIVNVSRGEVVDEDALAVRLRAGSLGGAALDVFESEPLPVTSPLWGAPNTILTPHVSWRSPDYPARLAHLFAENVRRVESGEPVVNPVDPAQGY</sequence>
<dbReference type="Proteomes" id="UP000646523">
    <property type="component" value="Unassembled WGS sequence"/>
</dbReference>
<proteinExistence type="predicted"/>
<dbReference type="InterPro" id="IPR006140">
    <property type="entry name" value="D-isomer_DH_NAD-bd"/>
</dbReference>
<evidence type="ECO:0000256" key="1">
    <source>
        <dbReference type="ARBA" id="ARBA00023002"/>
    </source>
</evidence>
<dbReference type="GO" id="GO:0016616">
    <property type="term" value="F:oxidoreductase activity, acting on the CH-OH group of donors, NAD or NADP as acceptor"/>
    <property type="evidence" value="ECO:0007669"/>
    <property type="project" value="UniProtKB-ARBA"/>
</dbReference>
<reference evidence="4" key="2">
    <citation type="submission" date="2020-09" db="EMBL/GenBank/DDBJ databases">
        <authorList>
            <person name="Sun Q."/>
            <person name="Zhou Y."/>
        </authorList>
    </citation>
    <scope>NUCLEOTIDE SEQUENCE</scope>
    <source>
        <strain evidence="4">CGMCC 4.7368</strain>
    </source>
</reference>
<feature type="domain" description="D-isomer specific 2-hydroxyacid dehydrogenase NAD-binding" evidence="3">
    <location>
        <begin position="108"/>
        <end position="281"/>
    </location>
</feature>
<organism evidence="4 5">
    <name type="scientific">Nonomuraea cavernae</name>
    <dbReference type="NCBI Taxonomy" id="2045107"/>
    <lineage>
        <taxon>Bacteria</taxon>
        <taxon>Bacillati</taxon>
        <taxon>Actinomycetota</taxon>
        <taxon>Actinomycetes</taxon>
        <taxon>Streptosporangiales</taxon>
        <taxon>Streptosporangiaceae</taxon>
        <taxon>Nonomuraea</taxon>
    </lineage>
</organism>
<comment type="caution">
    <text evidence="4">The sequence shown here is derived from an EMBL/GenBank/DDBJ whole genome shotgun (WGS) entry which is preliminary data.</text>
</comment>
<evidence type="ECO:0000313" key="4">
    <source>
        <dbReference type="EMBL" id="GGO72680.1"/>
    </source>
</evidence>
<dbReference type="CDD" id="cd05300">
    <property type="entry name" value="2-Hacid_dh_1"/>
    <property type="match status" value="1"/>
</dbReference>
<name>A0A918DLK7_9ACTN</name>
<evidence type="ECO:0000256" key="2">
    <source>
        <dbReference type="ARBA" id="ARBA00023027"/>
    </source>
</evidence>
<dbReference type="AlphaFoldDB" id="A0A918DLK7"/>
<dbReference type="InterPro" id="IPR029753">
    <property type="entry name" value="D-isomer_DH_CS"/>
</dbReference>
<keyword evidence="5" id="KW-1185">Reference proteome</keyword>
<dbReference type="SUPFAM" id="SSF51735">
    <property type="entry name" value="NAD(P)-binding Rossmann-fold domains"/>
    <property type="match status" value="1"/>
</dbReference>
<accession>A0A918DLK7</accession>
<dbReference type="InterPro" id="IPR036291">
    <property type="entry name" value="NAD(P)-bd_dom_sf"/>
</dbReference>
<evidence type="ECO:0000313" key="5">
    <source>
        <dbReference type="Proteomes" id="UP000646523"/>
    </source>
</evidence>
<gene>
    <name evidence="4" type="ORF">GCM10012289_41240</name>
</gene>
<dbReference type="PANTHER" id="PTHR43333:SF1">
    <property type="entry name" value="D-ISOMER SPECIFIC 2-HYDROXYACID DEHYDROGENASE NAD-BINDING DOMAIN-CONTAINING PROTEIN"/>
    <property type="match status" value="1"/>
</dbReference>
<reference evidence="4" key="1">
    <citation type="journal article" date="2014" name="Int. J. Syst. Evol. Microbiol.">
        <title>Complete genome sequence of Corynebacterium casei LMG S-19264T (=DSM 44701T), isolated from a smear-ripened cheese.</title>
        <authorList>
            <consortium name="US DOE Joint Genome Institute (JGI-PGF)"/>
            <person name="Walter F."/>
            <person name="Albersmeier A."/>
            <person name="Kalinowski J."/>
            <person name="Ruckert C."/>
        </authorList>
    </citation>
    <scope>NUCLEOTIDE SEQUENCE</scope>
    <source>
        <strain evidence="4">CGMCC 4.7368</strain>
    </source>
</reference>
<dbReference type="PROSITE" id="PS00671">
    <property type="entry name" value="D_2_HYDROXYACID_DH_3"/>
    <property type="match status" value="1"/>
</dbReference>
<dbReference type="PANTHER" id="PTHR43333">
    <property type="entry name" value="2-HACID_DH_C DOMAIN-CONTAINING PROTEIN"/>
    <property type="match status" value="1"/>
</dbReference>